<evidence type="ECO:0000313" key="3">
    <source>
        <dbReference type="EMBL" id="MBB5598080.1"/>
    </source>
</evidence>
<proteinExistence type="predicted"/>
<dbReference type="GO" id="GO:0003676">
    <property type="term" value="F:nucleic acid binding"/>
    <property type="evidence" value="ECO:0007669"/>
    <property type="project" value="InterPro"/>
</dbReference>
<feature type="domain" description="Integrase catalytic" evidence="2">
    <location>
        <begin position="37"/>
        <end position="159"/>
    </location>
</feature>
<feature type="compositionally biased region" description="Polar residues" evidence="1">
    <location>
        <begin position="188"/>
        <end position="204"/>
    </location>
</feature>
<gene>
    <name evidence="3" type="ORF">BKA12_001160</name>
</gene>
<dbReference type="AlphaFoldDB" id="A0A7W8YAR1"/>
<protein>
    <submittedName>
        <fullName evidence="3">Transposase InsO family protein</fullName>
    </submittedName>
</protein>
<dbReference type="InterPro" id="IPR012337">
    <property type="entry name" value="RNaseH-like_sf"/>
</dbReference>
<dbReference type="PANTHER" id="PTHR46889:SF5">
    <property type="entry name" value="INTEGRASE PROTEIN"/>
    <property type="match status" value="1"/>
</dbReference>
<dbReference type="EMBL" id="JACHBL010000001">
    <property type="protein sequence ID" value="MBB5598080.1"/>
    <property type="molecule type" value="Genomic_DNA"/>
</dbReference>
<sequence>MKLAQVRGVQRGRRTITTTTSAATLDNRPDLVKRDFTALGPHRLWVADVMYVQTLAGFAYTAFVTDVFTRKIVGWSVSSSLTTASLPLQALEHALVNTGAHRRGDGQLIHHSDRGTQYVSVTYSEALAQHQVSAPVGTVPDSYDNALAETVNGLYKTEIIHARIYGHQRRSSKSRPWTGWSVSDCPSFESQSGPDSQCPITSEL</sequence>
<name>A0A7W8YAR1_9MICC</name>
<evidence type="ECO:0000259" key="2">
    <source>
        <dbReference type="PROSITE" id="PS50994"/>
    </source>
</evidence>
<comment type="caution">
    <text evidence="3">The sequence shown here is derived from an EMBL/GenBank/DDBJ whole genome shotgun (WGS) entry which is preliminary data.</text>
</comment>
<dbReference type="Pfam" id="PF00665">
    <property type="entry name" value="rve"/>
    <property type="match status" value="1"/>
</dbReference>
<dbReference type="Proteomes" id="UP000523863">
    <property type="component" value="Unassembled WGS sequence"/>
</dbReference>
<dbReference type="GO" id="GO:0015074">
    <property type="term" value="P:DNA integration"/>
    <property type="evidence" value="ECO:0007669"/>
    <property type="project" value="InterPro"/>
</dbReference>
<dbReference type="InterPro" id="IPR050900">
    <property type="entry name" value="Transposase_IS3/IS150/IS904"/>
</dbReference>
<dbReference type="InterPro" id="IPR036397">
    <property type="entry name" value="RNaseH_sf"/>
</dbReference>
<feature type="region of interest" description="Disordered" evidence="1">
    <location>
        <begin position="184"/>
        <end position="204"/>
    </location>
</feature>
<reference evidence="3 4" key="1">
    <citation type="submission" date="2020-08" db="EMBL/GenBank/DDBJ databases">
        <title>Sequencing the genomes of 1000 actinobacteria strains.</title>
        <authorList>
            <person name="Klenk H.-P."/>
        </authorList>
    </citation>
    <scope>NUCLEOTIDE SEQUENCE [LARGE SCALE GENOMIC DNA]</scope>
    <source>
        <strain evidence="3 4">DSM 23694</strain>
    </source>
</reference>
<dbReference type="PANTHER" id="PTHR46889">
    <property type="entry name" value="TRANSPOSASE INSF FOR INSERTION SEQUENCE IS3B-RELATED"/>
    <property type="match status" value="1"/>
</dbReference>
<dbReference type="SUPFAM" id="SSF53098">
    <property type="entry name" value="Ribonuclease H-like"/>
    <property type="match status" value="1"/>
</dbReference>
<accession>A0A7W8YAR1</accession>
<keyword evidence="4" id="KW-1185">Reference proteome</keyword>
<evidence type="ECO:0000256" key="1">
    <source>
        <dbReference type="SAM" id="MobiDB-lite"/>
    </source>
</evidence>
<dbReference type="PROSITE" id="PS50994">
    <property type="entry name" value="INTEGRASE"/>
    <property type="match status" value="1"/>
</dbReference>
<evidence type="ECO:0000313" key="4">
    <source>
        <dbReference type="Proteomes" id="UP000523863"/>
    </source>
</evidence>
<organism evidence="3 4">
    <name type="scientific">Neomicrococcus lactis</name>
    <dbReference type="NCBI Taxonomy" id="732241"/>
    <lineage>
        <taxon>Bacteria</taxon>
        <taxon>Bacillati</taxon>
        <taxon>Actinomycetota</taxon>
        <taxon>Actinomycetes</taxon>
        <taxon>Micrococcales</taxon>
        <taxon>Micrococcaceae</taxon>
        <taxon>Neomicrococcus</taxon>
    </lineage>
</organism>
<dbReference type="InterPro" id="IPR001584">
    <property type="entry name" value="Integrase_cat-core"/>
</dbReference>
<dbReference type="Gene3D" id="3.30.420.10">
    <property type="entry name" value="Ribonuclease H-like superfamily/Ribonuclease H"/>
    <property type="match status" value="1"/>
</dbReference>